<dbReference type="InterPro" id="IPR004358">
    <property type="entry name" value="Sig_transdc_His_kin-like_C"/>
</dbReference>
<proteinExistence type="predicted"/>
<dbReference type="Pfam" id="PF02518">
    <property type="entry name" value="HATPase_c"/>
    <property type="match status" value="1"/>
</dbReference>
<dbReference type="Gene3D" id="3.30.450.20">
    <property type="entry name" value="PAS domain"/>
    <property type="match status" value="2"/>
</dbReference>
<accession>A0A7T5EJ87</accession>
<evidence type="ECO:0000256" key="5">
    <source>
        <dbReference type="ARBA" id="ARBA00022553"/>
    </source>
</evidence>
<dbReference type="GO" id="GO:0005886">
    <property type="term" value="C:plasma membrane"/>
    <property type="evidence" value="ECO:0007669"/>
    <property type="project" value="UniProtKB-SubCell"/>
</dbReference>
<dbReference type="GO" id="GO:0000155">
    <property type="term" value="F:phosphorelay sensor kinase activity"/>
    <property type="evidence" value="ECO:0007669"/>
    <property type="project" value="InterPro"/>
</dbReference>
<evidence type="ECO:0000259" key="15">
    <source>
        <dbReference type="PROSITE" id="PS50109"/>
    </source>
</evidence>
<gene>
    <name evidence="16" type="ORF">JD108_17150</name>
    <name evidence="17" type="ORF">KDJ56_17095</name>
</gene>
<evidence type="ECO:0000313" key="16">
    <source>
        <dbReference type="EMBL" id="QQE73601.1"/>
    </source>
</evidence>
<dbReference type="Gene3D" id="1.10.287.130">
    <property type="match status" value="1"/>
</dbReference>
<dbReference type="SMART" id="SM00387">
    <property type="entry name" value="HATPase_c"/>
    <property type="match status" value="1"/>
</dbReference>
<evidence type="ECO:0000256" key="13">
    <source>
        <dbReference type="ARBA" id="ARBA00023136"/>
    </source>
</evidence>
<dbReference type="Gene3D" id="3.30.565.10">
    <property type="entry name" value="Histidine kinase-like ATPase, C-terminal domain"/>
    <property type="match status" value="1"/>
</dbReference>
<dbReference type="GO" id="GO:0005524">
    <property type="term" value="F:ATP binding"/>
    <property type="evidence" value="ECO:0007669"/>
    <property type="project" value="UniProtKB-KW"/>
</dbReference>
<evidence type="ECO:0000256" key="10">
    <source>
        <dbReference type="ARBA" id="ARBA00022840"/>
    </source>
</evidence>
<dbReference type="InterPro" id="IPR029151">
    <property type="entry name" value="Sensor-like_sf"/>
</dbReference>
<feature type="transmembrane region" description="Helical" evidence="14">
    <location>
        <begin position="162"/>
        <end position="181"/>
    </location>
</feature>
<name>A0A7T5EJ87_9BACL</name>
<protein>
    <recommendedName>
        <fullName evidence="3">histidine kinase</fullName>
        <ecNumber evidence="3">2.7.13.3</ecNumber>
    </recommendedName>
</protein>
<reference evidence="17" key="2">
    <citation type="submission" date="2021-04" db="EMBL/GenBank/DDBJ databases">
        <title>Brevibacillus composti FJAT-54423, complete genome.</title>
        <authorList>
            <person name="Tang R."/>
        </authorList>
    </citation>
    <scope>NUCLEOTIDE SEQUENCE</scope>
    <source>
        <strain evidence="17">FJAT-54424</strain>
    </source>
</reference>
<dbReference type="SUPFAM" id="SSF55890">
    <property type="entry name" value="Sporulation response regulatory protein Spo0B"/>
    <property type="match status" value="1"/>
</dbReference>
<dbReference type="EC" id="2.7.13.3" evidence="3"/>
<dbReference type="AlphaFoldDB" id="A0A7T5EJ87"/>
<keyword evidence="19" id="KW-1185">Reference proteome</keyword>
<evidence type="ECO:0000313" key="18">
    <source>
        <dbReference type="Proteomes" id="UP000595847"/>
    </source>
</evidence>
<dbReference type="CDD" id="cd00130">
    <property type="entry name" value="PAS"/>
    <property type="match status" value="1"/>
</dbReference>
<dbReference type="InterPro" id="IPR016120">
    <property type="entry name" value="Sig_transdc_His_kin_SpoOB"/>
</dbReference>
<sequence>MLLSVGIVLFSLLIGGIILLGSIIRITEDDLELRLMTTARTVAEISAIQKSIQEPDGWKVIAPVVRRIRIVNDVTYIVVMNMDRVRYADPLDERIGTVFRDRHAEAAFAEHSYLQKVRGEMGTALRAYVPLMDEEHEQVGVVMVGHVLPGLWEIVSNQRENIVITFLLSLFFGMWGSYLLARHMKRQMLNMEPEEIARMLVERTATFHGMREGVIAIDLQERITIFNDRAKQIFHIEGDVLGRPIREVIRDTALPEVLEKRQNFYDHELRVGNTLLWSNRFMIKVDEKVVGAIAIFQDRTEVARMAEELTGVKAFVEALRVQNHEHMNKLHTIAGLLQLNQQEKALEYVFDIRVQQEELTSFLSARIESDSVSGLLMGKVSRGKELGIRVVIDRRSHLERFPPHLDQHHFVLILGNLIENAFDALESSSQPDKEVSISIAQDEETCSLMVEDNGDGMEPEVQQRMLERGFSTKKTEHRGIGLYLVDQLVKKGRGELSCQSQPGHGTSIVITFPMKEAEAGEQARFAASGRHRG</sequence>
<dbReference type="SUPFAM" id="SSF103190">
    <property type="entry name" value="Sensory domain-like"/>
    <property type="match status" value="1"/>
</dbReference>
<dbReference type="InterPro" id="IPR033463">
    <property type="entry name" value="sCache_3"/>
</dbReference>
<keyword evidence="12" id="KW-0902">Two-component regulatory system</keyword>
<dbReference type="InterPro" id="IPR005467">
    <property type="entry name" value="His_kinase_dom"/>
</dbReference>
<keyword evidence="4" id="KW-1003">Cell membrane</keyword>
<keyword evidence="13 14" id="KW-0472">Membrane</keyword>
<dbReference type="PANTHER" id="PTHR43547:SF10">
    <property type="entry name" value="SENSOR HISTIDINE KINASE DCUS"/>
    <property type="match status" value="1"/>
</dbReference>
<evidence type="ECO:0000256" key="9">
    <source>
        <dbReference type="ARBA" id="ARBA00022777"/>
    </source>
</evidence>
<evidence type="ECO:0000256" key="14">
    <source>
        <dbReference type="SAM" id="Phobius"/>
    </source>
</evidence>
<evidence type="ECO:0000256" key="6">
    <source>
        <dbReference type="ARBA" id="ARBA00022679"/>
    </source>
</evidence>
<evidence type="ECO:0000313" key="19">
    <source>
        <dbReference type="Proteomes" id="UP000677234"/>
    </source>
</evidence>
<feature type="domain" description="Histidine kinase" evidence="15">
    <location>
        <begin position="321"/>
        <end position="516"/>
    </location>
</feature>
<keyword evidence="11 14" id="KW-1133">Transmembrane helix</keyword>
<dbReference type="Proteomes" id="UP000595847">
    <property type="component" value="Chromosome"/>
</dbReference>
<dbReference type="EMBL" id="CP073708">
    <property type="protein sequence ID" value="QUO40683.1"/>
    <property type="molecule type" value="Genomic_DNA"/>
</dbReference>
<dbReference type="EMBL" id="CP066308">
    <property type="protein sequence ID" value="QQE73601.1"/>
    <property type="molecule type" value="Genomic_DNA"/>
</dbReference>
<dbReference type="PROSITE" id="PS50109">
    <property type="entry name" value="HIS_KIN"/>
    <property type="match status" value="1"/>
</dbReference>
<comment type="catalytic activity">
    <reaction evidence="1">
        <text>ATP + protein L-histidine = ADP + protein N-phospho-L-histidine.</text>
        <dbReference type="EC" id="2.7.13.3"/>
    </reaction>
</comment>
<evidence type="ECO:0000256" key="8">
    <source>
        <dbReference type="ARBA" id="ARBA00022741"/>
    </source>
</evidence>
<evidence type="ECO:0000256" key="4">
    <source>
        <dbReference type="ARBA" id="ARBA00022475"/>
    </source>
</evidence>
<dbReference type="SUPFAM" id="SSF55874">
    <property type="entry name" value="ATPase domain of HSP90 chaperone/DNA topoisomerase II/histidine kinase"/>
    <property type="match status" value="1"/>
</dbReference>
<dbReference type="Pfam" id="PF17203">
    <property type="entry name" value="sCache_3_2"/>
    <property type="match status" value="1"/>
</dbReference>
<dbReference type="PRINTS" id="PR00344">
    <property type="entry name" value="BCTRLSENSOR"/>
</dbReference>
<comment type="subcellular location">
    <subcellularLocation>
        <location evidence="2">Cell membrane</location>
        <topology evidence="2">Multi-pass membrane protein</topology>
    </subcellularLocation>
</comment>
<dbReference type="InterPro" id="IPR039506">
    <property type="entry name" value="SPOB_a"/>
</dbReference>
<dbReference type="InterPro" id="IPR003594">
    <property type="entry name" value="HATPase_dom"/>
</dbReference>
<dbReference type="PANTHER" id="PTHR43547">
    <property type="entry name" value="TWO-COMPONENT HISTIDINE KINASE"/>
    <property type="match status" value="1"/>
</dbReference>
<feature type="transmembrane region" description="Helical" evidence="14">
    <location>
        <begin position="7"/>
        <end position="26"/>
    </location>
</feature>
<dbReference type="InterPro" id="IPR035965">
    <property type="entry name" value="PAS-like_dom_sf"/>
</dbReference>
<evidence type="ECO:0000256" key="2">
    <source>
        <dbReference type="ARBA" id="ARBA00004651"/>
    </source>
</evidence>
<keyword evidence="10" id="KW-0067">ATP-binding</keyword>
<dbReference type="InterPro" id="IPR000014">
    <property type="entry name" value="PAS"/>
</dbReference>
<dbReference type="SUPFAM" id="SSF55785">
    <property type="entry name" value="PYP-like sensor domain (PAS domain)"/>
    <property type="match status" value="1"/>
</dbReference>
<evidence type="ECO:0000256" key="12">
    <source>
        <dbReference type="ARBA" id="ARBA00023012"/>
    </source>
</evidence>
<organism evidence="16 18">
    <name type="scientific">Brevibacillus composti</name>
    <dbReference type="NCBI Taxonomy" id="2796470"/>
    <lineage>
        <taxon>Bacteria</taxon>
        <taxon>Bacillati</taxon>
        <taxon>Bacillota</taxon>
        <taxon>Bacilli</taxon>
        <taxon>Bacillales</taxon>
        <taxon>Paenibacillaceae</taxon>
        <taxon>Brevibacillus</taxon>
    </lineage>
</organism>
<dbReference type="SMART" id="SM00091">
    <property type="entry name" value="PAS"/>
    <property type="match status" value="1"/>
</dbReference>
<dbReference type="InterPro" id="IPR036890">
    <property type="entry name" value="HATPase_C_sf"/>
</dbReference>
<keyword evidence="6" id="KW-0808">Transferase</keyword>
<evidence type="ECO:0000256" key="1">
    <source>
        <dbReference type="ARBA" id="ARBA00000085"/>
    </source>
</evidence>
<keyword evidence="9 16" id="KW-0418">Kinase</keyword>
<evidence type="ECO:0000256" key="3">
    <source>
        <dbReference type="ARBA" id="ARBA00012438"/>
    </source>
</evidence>
<keyword evidence="5" id="KW-0597">Phosphoprotein</keyword>
<keyword evidence="7 14" id="KW-0812">Transmembrane</keyword>
<dbReference type="Proteomes" id="UP000677234">
    <property type="component" value="Chromosome"/>
</dbReference>
<dbReference type="Pfam" id="PF14689">
    <property type="entry name" value="SPOB_a"/>
    <property type="match status" value="1"/>
</dbReference>
<keyword evidence="8" id="KW-0547">Nucleotide-binding</keyword>
<evidence type="ECO:0000256" key="7">
    <source>
        <dbReference type="ARBA" id="ARBA00022692"/>
    </source>
</evidence>
<dbReference type="RefSeq" id="WP_198827208.1">
    <property type="nucleotide sequence ID" value="NZ_CP066308.1"/>
</dbReference>
<reference evidence="16 18" key="1">
    <citation type="submission" date="2020-12" db="EMBL/GenBank/DDBJ databases">
        <title>strain FJAT-54423T represents a novel species of the genus Brevibacillus.</title>
        <authorList>
            <person name="Tang R."/>
        </authorList>
    </citation>
    <scope>NUCLEOTIDE SEQUENCE [LARGE SCALE GENOMIC DNA]</scope>
    <source>
        <strain evidence="16 18">FJAT-54423</strain>
    </source>
</reference>
<evidence type="ECO:0000256" key="11">
    <source>
        <dbReference type="ARBA" id="ARBA00022989"/>
    </source>
</evidence>
<dbReference type="KEGG" id="bcop:JD108_17150"/>
<evidence type="ECO:0000313" key="17">
    <source>
        <dbReference type="EMBL" id="QUO40683.1"/>
    </source>
</evidence>